<keyword evidence="1" id="KW-0472">Membrane</keyword>
<evidence type="ECO:0000256" key="1">
    <source>
        <dbReference type="SAM" id="Phobius"/>
    </source>
</evidence>
<feature type="transmembrane region" description="Helical" evidence="1">
    <location>
        <begin position="7"/>
        <end position="28"/>
    </location>
</feature>
<reference evidence="3" key="2">
    <citation type="submission" date="2016-03" db="EMBL/GenBank/DDBJ databases">
        <authorList>
            <person name="Ploux O."/>
        </authorList>
    </citation>
    <scope>NUCLEOTIDE SEQUENCE [LARGE SCALE GENOMIC DNA]</scope>
    <source>
        <strain evidence="3">PP9</strain>
    </source>
</reference>
<protein>
    <submittedName>
        <fullName evidence="2">Uncharacterized protein</fullName>
    </submittedName>
</protein>
<dbReference type="AlphaFoldDB" id="A0A143HDF6"/>
<dbReference type="EMBL" id="CP014806">
    <property type="protein sequence ID" value="AMW99763.1"/>
    <property type="molecule type" value="Genomic_DNA"/>
</dbReference>
<dbReference type="KEGG" id="rst:ATY39_10120"/>
<name>A0A143HDF6_9BACL</name>
<keyword evidence="1" id="KW-1133">Transmembrane helix</keyword>
<accession>A0A143HDF6</accession>
<organism evidence="2 3">
    <name type="scientific">Rummeliibacillus stabekisii</name>
    <dbReference type="NCBI Taxonomy" id="241244"/>
    <lineage>
        <taxon>Bacteria</taxon>
        <taxon>Bacillati</taxon>
        <taxon>Bacillota</taxon>
        <taxon>Bacilli</taxon>
        <taxon>Bacillales</taxon>
        <taxon>Caryophanaceae</taxon>
        <taxon>Rummeliibacillus</taxon>
    </lineage>
</organism>
<keyword evidence="3" id="KW-1185">Reference proteome</keyword>
<feature type="transmembrane region" description="Helical" evidence="1">
    <location>
        <begin position="34"/>
        <end position="56"/>
    </location>
</feature>
<dbReference type="Proteomes" id="UP000076021">
    <property type="component" value="Chromosome"/>
</dbReference>
<sequence length="62" mass="7314">MEKVQRACALLGIIFIFLYVFYIGGYFTGDFFKYYTLVIGLSFLTIDLIIYVYLYITSKNEK</sequence>
<evidence type="ECO:0000313" key="3">
    <source>
        <dbReference type="Proteomes" id="UP000076021"/>
    </source>
</evidence>
<evidence type="ECO:0000313" key="2">
    <source>
        <dbReference type="EMBL" id="AMW99763.1"/>
    </source>
</evidence>
<keyword evidence="1" id="KW-0812">Transmembrane</keyword>
<gene>
    <name evidence="2" type="ORF">ATY39_10120</name>
</gene>
<reference evidence="2 3" key="1">
    <citation type="journal article" date="2016" name="Genome Announc.">
        <title>Whole-Genome Sequence of Rummeliibacillus stabekisii Strain PP9 Isolated from Antarctic Soil.</title>
        <authorList>
            <person name="da Mota F.F."/>
            <person name="Vollu R.E."/>
            <person name="Jurelevicius D."/>
            <person name="Seldin L."/>
        </authorList>
    </citation>
    <scope>NUCLEOTIDE SEQUENCE [LARGE SCALE GENOMIC DNA]</scope>
    <source>
        <strain evidence="2 3">PP9</strain>
    </source>
</reference>
<proteinExistence type="predicted"/>